<feature type="domain" description="Haem-binding" evidence="1">
    <location>
        <begin position="10"/>
        <end position="141"/>
    </location>
</feature>
<name>A0A6S6S7I5_9BACT</name>
<gene>
    <name evidence="2" type="ORF">HELGO_WM12660</name>
</gene>
<dbReference type="AlphaFoldDB" id="A0A6S6S7I5"/>
<evidence type="ECO:0000313" key="2">
    <source>
        <dbReference type="EMBL" id="CAA6801417.1"/>
    </source>
</evidence>
<evidence type="ECO:0000259" key="1">
    <source>
        <dbReference type="SMART" id="SM01235"/>
    </source>
</evidence>
<organism evidence="2">
    <name type="scientific">uncultured Sulfurovum sp</name>
    <dbReference type="NCBI Taxonomy" id="269237"/>
    <lineage>
        <taxon>Bacteria</taxon>
        <taxon>Pseudomonadati</taxon>
        <taxon>Campylobacterota</taxon>
        <taxon>Epsilonproteobacteria</taxon>
        <taxon>Campylobacterales</taxon>
        <taxon>Sulfurovaceae</taxon>
        <taxon>Sulfurovum</taxon>
        <taxon>environmental samples</taxon>
    </lineage>
</organism>
<reference evidence="2" key="1">
    <citation type="submission" date="2020-01" db="EMBL/GenBank/DDBJ databases">
        <authorList>
            <person name="Meier V. D."/>
            <person name="Meier V D."/>
        </authorList>
    </citation>
    <scope>NUCLEOTIDE SEQUENCE</scope>
    <source>
        <strain evidence="2">HLG_WM_MAG_06</strain>
    </source>
</reference>
<dbReference type="Pfam" id="PF14376">
    <property type="entry name" value="Haem_bd"/>
    <property type="match status" value="1"/>
</dbReference>
<protein>
    <recommendedName>
        <fullName evidence="1">Haem-binding domain-containing protein</fullName>
    </recommendedName>
</protein>
<dbReference type="InterPro" id="IPR025992">
    <property type="entry name" value="Haem-bd"/>
</dbReference>
<accession>A0A6S6S7I5</accession>
<dbReference type="EMBL" id="CACVAP010000033">
    <property type="protein sequence ID" value="CAA6801417.1"/>
    <property type="molecule type" value="Genomic_DNA"/>
</dbReference>
<proteinExistence type="predicted"/>
<sequence length="145" mass="17392">MLKSFWFWVLILFIVIQFFSLSIPASQPINKNEELQAPTEVLSILKRSCYDCHSSEVKAPWYYEIAPVSWYAQLHVKNARNIINFSKWNSYSKERQSKFLKKLPKAIVIRMPMQSYLYMHEEVRLTKDEKKLLKSWSKELKEKLK</sequence>
<dbReference type="SMART" id="SM01235">
    <property type="entry name" value="Haem_bd"/>
    <property type="match status" value="1"/>
</dbReference>